<organism evidence="1">
    <name type="scientific">Cyanothece sp. (strain PCC 7425 / ATCC 29141)</name>
    <dbReference type="NCBI Taxonomy" id="395961"/>
    <lineage>
        <taxon>Bacteria</taxon>
        <taxon>Bacillati</taxon>
        <taxon>Cyanobacteriota</taxon>
        <taxon>Cyanophyceae</taxon>
        <taxon>Gomontiellales</taxon>
        <taxon>Cyanothecaceae</taxon>
        <taxon>Cyanothece</taxon>
    </lineage>
</organism>
<proteinExistence type="predicted"/>
<dbReference type="Gene3D" id="3.15.10.40">
    <property type="entry name" value="Uncharacterised protein PF07273, DUF1439"/>
    <property type="match status" value="1"/>
</dbReference>
<dbReference type="HOGENOM" id="CLU_1377399_0_0_3"/>
<accession>B8HQE7</accession>
<protein>
    <recommendedName>
        <fullName evidence="2">DUF1439 domain-containing protein</fullName>
    </recommendedName>
</protein>
<dbReference type="eggNOG" id="ENOG5033HUD">
    <property type="taxonomic scope" value="Bacteria"/>
</dbReference>
<dbReference type="Pfam" id="PF07273">
    <property type="entry name" value="DUF1439"/>
    <property type="match status" value="1"/>
</dbReference>
<dbReference type="KEGG" id="cyn:Cyan7425_1567"/>
<dbReference type="OrthoDB" id="5983686at2"/>
<dbReference type="AlphaFoldDB" id="B8HQE7"/>
<evidence type="ECO:0008006" key="2">
    <source>
        <dbReference type="Google" id="ProtNLM"/>
    </source>
</evidence>
<evidence type="ECO:0000313" key="1">
    <source>
        <dbReference type="EMBL" id="ACL43937.1"/>
    </source>
</evidence>
<dbReference type="EMBL" id="CP001344">
    <property type="protein sequence ID" value="ACL43937.1"/>
    <property type="molecule type" value="Genomic_DNA"/>
</dbReference>
<dbReference type="InterPro" id="IPR010835">
    <property type="entry name" value="DUF1439"/>
</dbReference>
<gene>
    <name evidence="1" type="ordered locus">Cyan7425_1567</name>
</gene>
<sequence length="184" mass="21002">MKQRRLLTTLAAGGAILGGGLIFLSTWTHNIVIPESRLQEMVQQYFPIEQNIMFFLNIKLENPQIMLENNSDRIKFKLDIDGSSPLGSDLQGTGLVSGKVSYVKETGEFFIVEPQIENIQVQGMPADLFSRFDQTANQLLQDYLQRQPVYKITSDTFPTYLVRLTLKEVEVKDQNLILKMRLAF</sequence>
<reference evidence="1" key="1">
    <citation type="submission" date="2009-01" db="EMBL/GenBank/DDBJ databases">
        <title>Complete sequence of chromosome Cyanothece sp. PCC 7425.</title>
        <authorList>
            <consortium name="US DOE Joint Genome Institute"/>
            <person name="Lucas S."/>
            <person name="Copeland A."/>
            <person name="Lapidus A."/>
            <person name="Glavina del Rio T."/>
            <person name="Dalin E."/>
            <person name="Tice H."/>
            <person name="Bruce D."/>
            <person name="Goodwin L."/>
            <person name="Pitluck S."/>
            <person name="Sims D."/>
            <person name="Meineke L."/>
            <person name="Brettin T."/>
            <person name="Detter J.C."/>
            <person name="Han C."/>
            <person name="Larimer F."/>
            <person name="Land M."/>
            <person name="Hauser L."/>
            <person name="Kyrpides N."/>
            <person name="Ovchinnikova G."/>
            <person name="Liberton M."/>
            <person name="Stoeckel J."/>
            <person name="Banerjee A."/>
            <person name="Singh A."/>
            <person name="Page L."/>
            <person name="Sato H."/>
            <person name="Zhao L."/>
            <person name="Sherman L."/>
            <person name="Pakrasi H."/>
            <person name="Richardson P."/>
        </authorList>
    </citation>
    <scope>NUCLEOTIDE SEQUENCE</scope>
    <source>
        <strain evidence="1">PCC 7425</strain>
    </source>
</reference>
<name>B8HQE7_CYAP4</name>